<dbReference type="EMBL" id="GGEC01046350">
    <property type="protein sequence ID" value="MBX26834.1"/>
    <property type="molecule type" value="Transcribed_RNA"/>
</dbReference>
<proteinExistence type="predicted"/>
<dbReference type="AlphaFoldDB" id="A0A2P2M9D7"/>
<sequence length="36" mass="3932">MNAVILSLVLSVLLTVNFLLLHCCDCNLLITVSPFV</sequence>
<organism evidence="1">
    <name type="scientific">Rhizophora mucronata</name>
    <name type="common">Asiatic mangrove</name>
    <dbReference type="NCBI Taxonomy" id="61149"/>
    <lineage>
        <taxon>Eukaryota</taxon>
        <taxon>Viridiplantae</taxon>
        <taxon>Streptophyta</taxon>
        <taxon>Embryophyta</taxon>
        <taxon>Tracheophyta</taxon>
        <taxon>Spermatophyta</taxon>
        <taxon>Magnoliopsida</taxon>
        <taxon>eudicotyledons</taxon>
        <taxon>Gunneridae</taxon>
        <taxon>Pentapetalae</taxon>
        <taxon>rosids</taxon>
        <taxon>fabids</taxon>
        <taxon>Malpighiales</taxon>
        <taxon>Rhizophoraceae</taxon>
        <taxon>Rhizophora</taxon>
    </lineage>
</organism>
<reference evidence="1" key="1">
    <citation type="submission" date="2018-02" db="EMBL/GenBank/DDBJ databases">
        <title>Rhizophora mucronata_Transcriptome.</title>
        <authorList>
            <person name="Meera S.P."/>
            <person name="Sreeshan A."/>
            <person name="Augustine A."/>
        </authorList>
    </citation>
    <scope>NUCLEOTIDE SEQUENCE</scope>
    <source>
        <tissue evidence="1">Leaf</tissue>
    </source>
</reference>
<protein>
    <submittedName>
        <fullName evidence="1">Uncharacterized protein</fullName>
    </submittedName>
</protein>
<evidence type="ECO:0000313" key="1">
    <source>
        <dbReference type="EMBL" id="MBX26834.1"/>
    </source>
</evidence>
<accession>A0A2P2M9D7</accession>
<name>A0A2P2M9D7_RHIMU</name>